<dbReference type="RefSeq" id="WP_284253671.1">
    <property type="nucleotide sequence ID" value="NZ_BAAAQO010000002.1"/>
</dbReference>
<evidence type="ECO:0000313" key="3">
    <source>
        <dbReference type="EMBL" id="GMA94780.1"/>
    </source>
</evidence>
<keyword evidence="4" id="KW-1185">Reference proteome</keyword>
<dbReference type="Gene3D" id="3.20.20.100">
    <property type="entry name" value="NADP-dependent oxidoreductase domain"/>
    <property type="match status" value="1"/>
</dbReference>
<evidence type="ECO:0000259" key="2">
    <source>
        <dbReference type="Pfam" id="PF00248"/>
    </source>
</evidence>
<proteinExistence type="predicted"/>
<name>A0ABQ6K726_9MICO</name>
<accession>A0ABQ6K726</accession>
<dbReference type="SUPFAM" id="SSF51430">
    <property type="entry name" value="NAD(P)-linked oxidoreductase"/>
    <property type="match status" value="1"/>
</dbReference>
<dbReference type="InterPro" id="IPR023210">
    <property type="entry name" value="NADP_OxRdtase_dom"/>
</dbReference>
<feature type="region of interest" description="Disordered" evidence="1">
    <location>
        <begin position="289"/>
        <end position="311"/>
    </location>
</feature>
<dbReference type="Pfam" id="PF00248">
    <property type="entry name" value="Aldo_ket_red"/>
    <property type="match status" value="1"/>
</dbReference>
<comment type="caution">
    <text evidence="3">The sequence shown here is derived from an EMBL/GenBank/DDBJ whole genome shotgun (WGS) entry which is preliminary data.</text>
</comment>
<sequence>MDRPASRLVVGAAQFGQSYGRSGKPAPTDAEVADILRLAVELECAAVDTARAYGDSEAAIGRARRSGAGGALPVVTKIRPLTDHSETLGIETAVRASLTESLSHVGAFHLDAVLLHRTADLRRAGGAAIHALRAARAHGLLGRWGVSVADPDELAEALAVPDLGYIQLPFNVVDRRWLTASVQDALAARPDVTIVARSAFLQGILLDPDDATWPRDARPDAAAVRASLARMAAETGRTFAGLCLGYALAQPWIDAVVVGIRSRAQLAHIADEFARGSLPESDCRRLEASIPAGSPDLVSPALWPPRREDST</sequence>
<reference evidence="4" key="1">
    <citation type="journal article" date="2019" name="Int. J. Syst. Evol. Microbiol.">
        <title>The Global Catalogue of Microorganisms (GCM) 10K type strain sequencing project: providing services to taxonomists for standard genome sequencing and annotation.</title>
        <authorList>
            <consortium name="The Broad Institute Genomics Platform"/>
            <consortium name="The Broad Institute Genome Sequencing Center for Infectious Disease"/>
            <person name="Wu L."/>
            <person name="Ma J."/>
        </authorList>
    </citation>
    <scope>NUCLEOTIDE SEQUENCE [LARGE SCALE GENOMIC DNA]</scope>
    <source>
        <strain evidence="4">NBRC 108894</strain>
    </source>
</reference>
<dbReference type="PANTHER" id="PTHR43312:SF1">
    <property type="entry name" value="NADP-DEPENDENT OXIDOREDUCTASE DOMAIN-CONTAINING PROTEIN"/>
    <property type="match status" value="1"/>
</dbReference>
<gene>
    <name evidence="3" type="ORF">GCM10025881_16040</name>
</gene>
<evidence type="ECO:0000313" key="4">
    <source>
        <dbReference type="Proteomes" id="UP001157034"/>
    </source>
</evidence>
<evidence type="ECO:0000256" key="1">
    <source>
        <dbReference type="SAM" id="MobiDB-lite"/>
    </source>
</evidence>
<dbReference type="Proteomes" id="UP001157034">
    <property type="component" value="Unassembled WGS sequence"/>
</dbReference>
<dbReference type="CDD" id="cd19097">
    <property type="entry name" value="AKR_unchar"/>
    <property type="match status" value="1"/>
</dbReference>
<dbReference type="InterPro" id="IPR053135">
    <property type="entry name" value="AKR2_Oxidoreductase"/>
</dbReference>
<organism evidence="3 4">
    <name type="scientific">Pseudolysinimonas kribbensis</name>
    <dbReference type="NCBI Taxonomy" id="433641"/>
    <lineage>
        <taxon>Bacteria</taxon>
        <taxon>Bacillati</taxon>
        <taxon>Actinomycetota</taxon>
        <taxon>Actinomycetes</taxon>
        <taxon>Micrococcales</taxon>
        <taxon>Microbacteriaceae</taxon>
        <taxon>Pseudolysinimonas</taxon>
    </lineage>
</organism>
<protein>
    <submittedName>
        <fullName evidence="3">Oxidoreductase</fullName>
    </submittedName>
</protein>
<dbReference type="InterPro" id="IPR036812">
    <property type="entry name" value="NAD(P)_OxRdtase_dom_sf"/>
</dbReference>
<dbReference type="EMBL" id="BSVB01000001">
    <property type="protein sequence ID" value="GMA94780.1"/>
    <property type="molecule type" value="Genomic_DNA"/>
</dbReference>
<dbReference type="PANTHER" id="PTHR43312">
    <property type="entry name" value="D-THREO-ALDOSE 1-DEHYDROGENASE"/>
    <property type="match status" value="1"/>
</dbReference>
<feature type="domain" description="NADP-dependent oxidoreductase" evidence="2">
    <location>
        <begin position="7"/>
        <end position="288"/>
    </location>
</feature>